<evidence type="ECO:0000313" key="5">
    <source>
        <dbReference type="EMBL" id="AXX90279.1"/>
    </source>
</evidence>
<evidence type="ECO:0000256" key="3">
    <source>
        <dbReference type="ARBA" id="ARBA00023163"/>
    </source>
</evidence>
<dbReference type="PRINTS" id="PR00598">
    <property type="entry name" value="HTHMARR"/>
</dbReference>
<evidence type="ECO:0000256" key="2">
    <source>
        <dbReference type="ARBA" id="ARBA00023125"/>
    </source>
</evidence>
<dbReference type="SMART" id="SM00347">
    <property type="entry name" value="HTH_MARR"/>
    <property type="match status" value="1"/>
</dbReference>
<dbReference type="SUPFAM" id="SSF46785">
    <property type="entry name" value="Winged helix' DNA-binding domain"/>
    <property type="match status" value="1"/>
</dbReference>
<organism evidence="5 6">
    <name type="scientific">Arcobacter suis CECT 7833</name>
    <dbReference type="NCBI Taxonomy" id="663365"/>
    <lineage>
        <taxon>Bacteria</taxon>
        <taxon>Pseudomonadati</taxon>
        <taxon>Campylobacterota</taxon>
        <taxon>Epsilonproteobacteria</taxon>
        <taxon>Campylobacterales</taxon>
        <taxon>Arcobacteraceae</taxon>
        <taxon>Arcobacter</taxon>
    </lineage>
</organism>
<dbReference type="GO" id="GO:0003677">
    <property type="term" value="F:DNA binding"/>
    <property type="evidence" value="ECO:0007669"/>
    <property type="project" value="UniProtKB-KW"/>
</dbReference>
<keyword evidence="6" id="KW-1185">Reference proteome</keyword>
<dbReference type="InterPro" id="IPR039422">
    <property type="entry name" value="MarR/SlyA-like"/>
</dbReference>
<protein>
    <submittedName>
        <fullName evidence="5">Transcriptional regulator, MarR family</fullName>
    </submittedName>
</protein>
<gene>
    <name evidence="5" type="ORF">ASUIS_1812</name>
</gene>
<dbReference type="GO" id="GO:0006950">
    <property type="term" value="P:response to stress"/>
    <property type="evidence" value="ECO:0007669"/>
    <property type="project" value="TreeGrafter"/>
</dbReference>
<dbReference type="InterPro" id="IPR000835">
    <property type="entry name" value="HTH_MarR-typ"/>
</dbReference>
<dbReference type="AlphaFoldDB" id="A0AAD0SRD2"/>
<evidence type="ECO:0000313" key="6">
    <source>
        <dbReference type="Proteomes" id="UP000263040"/>
    </source>
</evidence>
<dbReference type="InterPro" id="IPR036390">
    <property type="entry name" value="WH_DNA-bd_sf"/>
</dbReference>
<reference evidence="5 6" key="1">
    <citation type="submission" date="2018-08" db="EMBL/GenBank/DDBJ databases">
        <title>Complete genome of the Arcobacter suis type strain LMG 26152.</title>
        <authorList>
            <person name="Miller W.G."/>
            <person name="Yee E."/>
            <person name="Bono J.L."/>
        </authorList>
    </citation>
    <scope>NUCLEOTIDE SEQUENCE [LARGE SCALE GENOMIC DNA]</scope>
    <source>
        <strain evidence="5 6">CECT 7833</strain>
    </source>
</reference>
<keyword evidence="3" id="KW-0804">Transcription</keyword>
<accession>A0AAD0SRD2</accession>
<dbReference type="Proteomes" id="UP000263040">
    <property type="component" value="Chromosome"/>
</dbReference>
<dbReference type="InterPro" id="IPR036388">
    <property type="entry name" value="WH-like_DNA-bd_sf"/>
</dbReference>
<proteinExistence type="predicted"/>
<evidence type="ECO:0000259" key="4">
    <source>
        <dbReference type="PROSITE" id="PS50995"/>
    </source>
</evidence>
<dbReference type="PROSITE" id="PS50995">
    <property type="entry name" value="HTH_MARR_2"/>
    <property type="match status" value="1"/>
</dbReference>
<feature type="domain" description="HTH marR-type" evidence="4">
    <location>
        <begin position="17"/>
        <end position="161"/>
    </location>
</feature>
<dbReference type="KEGG" id="asui:ASUIS_1812"/>
<keyword evidence="2" id="KW-0238">DNA-binding</keyword>
<dbReference type="PANTHER" id="PTHR33164:SF104">
    <property type="entry name" value="TRANSCRIPTIONAL REGULATORY PROTEIN"/>
    <property type="match status" value="1"/>
</dbReference>
<name>A0AAD0SRD2_9BACT</name>
<sequence>MNINELEIDIQKNKERSPETFNEIVNITLPFYMFYRKMFGGVSRLEEDNYQITHSEIDVLSSLKISGNEEYILSPTRLNERLLFTAGAITKVLKKLEEKEYIERLDNKFDKRGKLVKLTPLGREVHDKVMKDILEFEEKCFSSLNEEEKQTMKNLFIKLLKS</sequence>
<dbReference type="Gene3D" id="1.10.10.10">
    <property type="entry name" value="Winged helix-like DNA-binding domain superfamily/Winged helix DNA-binding domain"/>
    <property type="match status" value="1"/>
</dbReference>
<dbReference type="GO" id="GO:0003700">
    <property type="term" value="F:DNA-binding transcription factor activity"/>
    <property type="evidence" value="ECO:0007669"/>
    <property type="project" value="InterPro"/>
</dbReference>
<dbReference type="PANTHER" id="PTHR33164">
    <property type="entry name" value="TRANSCRIPTIONAL REGULATOR, MARR FAMILY"/>
    <property type="match status" value="1"/>
</dbReference>
<dbReference type="InterPro" id="IPR023187">
    <property type="entry name" value="Tscrpt_reg_MarR-type_CS"/>
</dbReference>
<evidence type="ECO:0000256" key="1">
    <source>
        <dbReference type="ARBA" id="ARBA00023015"/>
    </source>
</evidence>
<dbReference type="RefSeq" id="WP_118886812.1">
    <property type="nucleotide sequence ID" value="NZ_CP032100.1"/>
</dbReference>
<keyword evidence="1" id="KW-0805">Transcription regulation</keyword>
<dbReference type="EMBL" id="CP032100">
    <property type="protein sequence ID" value="AXX90279.1"/>
    <property type="molecule type" value="Genomic_DNA"/>
</dbReference>
<dbReference type="PROSITE" id="PS01117">
    <property type="entry name" value="HTH_MARR_1"/>
    <property type="match status" value="1"/>
</dbReference>
<dbReference type="Pfam" id="PF12802">
    <property type="entry name" value="MarR_2"/>
    <property type="match status" value="1"/>
</dbReference>